<keyword evidence="2" id="KW-0175">Coiled coil</keyword>
<dbReference type="Pfam" id="PF25885">
    <property type="entry name" value="HH_EMRA"/>
    <property type="match status" value="1"/>
</dbReference>
<dbReference type="PANTHER" id="PTHR30386">
    <property type="entry name" value="MEMBRANE FUSION SUBUNIT OF EMRAB-TOLC MULTIDRUG EFFLUX PUMP"/>
    <property type="match status" value="1"/>
</dbReference>
<feature type="domain" description="Multidrug export protein EmrA/FarA alpha-helical hairpin" evidence="3">
    <location>
        <begin position="83"/>
        <end position="204"/>
    </location>
</feature>
<comment type="subcellular location">
    <subcellularLocation>
        <location evidence="1">Cell envelope</location>
    </subcellularLocation>
</comment>
<evidence type="ECO:0000256" key="1">
    <source>
        <dbReference type="ARBA" id="ARBA00004196"/>
    </source>
</evidence>
<dbReference type="Gene3D" id="1.10.287.470">
    <property type="entry name" value="Helix hairpin bin"/>
    <property type="match status" value="1"/>
</dbReference>
<dbReference type="InterPro" id="IPR058634">
    <property type="entry name" value="AaeA-lik-b-barrel"/>
</dbReference>
<evidence type="ECO:0000313" key="5">
    <source>
        <dbReference type="EMBL" id="SBW12599.1"/>
    </source>
</evidence>
<dbReference type="Gene3D" id="2.40.50.100">
    <property type="match status" value="1"/>
</dbReference>
<dbReference type="AlphaFoldDB" id="A0A212KLQ4"/>
<evidence type="ECO:0000256" key="2">
    <source>
        <dbReference type="SAM" id="Coils"/>
    </source>
</evidence>
<reference evidence="5" key="1">
    <citation type="submission" date="2016-04" db="EMBL/GenBank/DDBJ databases">
        <authorList>
            <person name="Evans L.H."/>
            <person name="Alamgir A."/>
            <person name="Owens N."/>
            <person name="Weber N.D."/>
            <person name="Virtaneva K."/>
            <person name="Barbian K."/>
            <person name="Babar A."/>
            <person name="Rosenke K."/>
        </authorList>
    </citation>
    <scope>NUCLEOTIDE SEQUENCE</scope>
    <source>
        <strain evidence="5">86</strain>
    </source>
</reference>
<evidence type="ECO:0000259" key="3">
    <source>
        <dbReference type="Pfam" id="PF25885"/>
    </source>
</evidence>
<dbReference type="GO" id="GO:0030313">
    <property type="term" value="C:cell envelope"/>
    <property type="evidence" value="ECO:0007669"/>
    <property type="project" value="UniProtKB-SubCell"/>
</dbReference>
<protein>
    <submittedName>
        <fullName evidence="5">Putative multidrug resistance protein</fullName>
    </submittedName>
</protein>
<dbReference type="InterPro" id="IPR050739">
    <property type="entry name" value="MFP"/>
</dbReference>
<organism evidence="5">
    <name type="scientific">uncultured Alphaproteobacteria bacterium</name>
    <dbReference type="NCBI Taxonomy" id="91750"/>
    <lineage>
        <taxon>Bacteria</taxon>
        <taxon>Pseudomonadati</taxon>
        <taxon>Pseudomonadota</taxon>
        <taxon>Alphaproteobacteria</taxon>
        <taxon>environmental samples</taxon>
    </lineage>
</organism>
<dbReference type="Pfam" id="PF25963">
    <property type="entry name" value="Beta-barrel_AAEA"/>
    <property type="match status" value="1"/>
</dbReference>
<dbReference type="EMBL" id="FLUO01000003">
    <property type="protein sequence ID" value="SBW12599.1"/>
    <property type="molecule type" value="Genomic_DNA"/>
</dbReference>
<dbReference type="GO" id="GO:0055085">
    <property type="term" value="P:transmembrane transport"/>
    <property type="evidence" value="ECO:0007669"/>
    <property type="project" value="InterPro"/>
</dbReference>
<dbReference type="InterPro" id="IPR058633">
    <property type="entry name" value="EmrA/FarA_HH"/>
</dbReference>
<proteinExistence type="predicted"/>
<feature type="coiled-coil region" evidence="2">
    <location>
        <begin position="86"/>
        <end position="113"/>
    </location>
</feature>
<feature type="domain" description="p-hydroxybenzoic acid efflux pump subunit AaeA-like beta-barrel" evidence="4">
    <location>
        <begin position="240"/>
        <end position="330"/>
    </location>
</feature>
<gene>
    <name evidence="5" type="ORF">KL86APRO_30111</name>
</gene>
<dbReference type="PANTHER" id="PTHR30386:SF19">
    <property type="entry name" value="MULTIDRUG EXPORT PROTEIN EMRA-RELATED"/>
    <property type="match status" value="1"/>
</dbReference>
<dbReference type="SUPFAM" id="SSF111369">
    <property type="entry name" value="HlyD-like secretion proteins"/>
    <property type="match status" value="1"/>
</dbReference>
<feature type="coiled-coil region" evidence="2">
    <location>
        <begin position="145"/>
        <end position="172"/>
    </location>
</feature>
<name>A0A212KLQ4_9PROT</name>
<sequence>MSLSKRKLRAVLLIAGPLAVAVVAAGFYIVGGRTVATDNAYVKADKVVLAPEVKGRIVAVDVAENQRVAAGTALFRLDDAPYRIALAKAEADLAEARHTVASLKGEYRQKTEEIALARSSAALAAKEYERKAALIRSNTVSASTLDSARTELDVANRRIRVAEQELAQIAAQLGGDPEVAVDDHPLTRAARAVRDQAALDLDHTVVRAPFDGVASQVPKPGAWVDADGAVMALVSDRRLWIDANFKETDLTHVAAGQPVTIAVDTYPDRAWTGRVDSISPASGAEFSVIPAQNTTGNWVKVVQRIPVRIAIDAQPGAPALRAGMSAEVEIDTGHVRPLAAALAGAPTRSALAADK</sequence>
<accession>A0A212KLQ4</accession>
<dbReference type="Gene3D" id="2.40.30.170">
    <property type="match status" value="1"/>
</dbReference>
<evidence type="ECO:0000259" key="4">
    <source>
        <dbReference type="Pfam" id="PF25963"/>
    </source>
</evidence>